<organism evidence="5 6">
    <name type="scientific">Halorubrum glutamatedens</name>
    <dbReference type="NCBI Taxonomy" id="2707018"/>
    <lineage>
        <taxon>Archaea</taxon>
        <taxon>Methanobacteriati</taxon>
        <taxon>Methanobacteriota</taxon>
        <taxon>Stenosarchaea group</taxon>
        <taxon>Halobacteria</taxon>
        <taxon>Halobacteriales</taxon>
        <taxon>Haloferacaceae</taxon>
        <taxon>Halorubrum</taxon>
    </lineage>
</organism>
<feature type="compositionally biased region" description="Polar residues" evidence="3">
    <location>
        <begin position="12"/>
        <end position="22"/>
    </location>
</feature>
<accession>A0ABD5QMR0</accession>
<dbReference type="PANTHER" id="PTHR41286">
    <property type="entry name" value="HNH NUCLEASE YAJD-RELATED"/>
    <property type="match status" value="1"/>
</dbReference>
<comment type="caution">
    <text evidence="5">The sequence shown here is derived from an EMBL/GenBank/DDBJ whole genome shotgun (WGS) entry which is preliminary data.</text>
</comment>
<dbReference type="Gene3D" id="1.10.30.50">
    <property type="match status" value="1"/>
</dbReference>
<evidence type="ECO:0000259" key="4">
    <source>
        <dbReference type="SMART" id="SM00507"/>
    </source>
</evidence>
<dbReference type="InterPro" id="IPR003615">
    <property type="entry name" value="HNH_nuc"/>
</dbReference>
<name>A0ABD5QMR0_9EURY</name>
<keyword evidence="2" id="KW-0378">Hydrolase</keyword>
<proteinExistence type="predicted"/>
<evidence type="ECO:0000256" key="3">
    <source>
        <dbReference type="SAM" id="MobiDB-lite"/>
    </source>
</evidence>
<dbReference type="CDD" id="cd00085">
    <property type="entry name" value="HNHc"/>
    <property type="match status" value="1"/>
</dbReference>
<protein>
    <submittedName>
        <fullName evidence="5">HNH endonuclease</fullName>
    </submittedName>
</protein>
<keyword evidence="6" id="KW-1185">Reference proteome</keyword>
<keyword evidence="1" id="KW-0540">Nuclease</keyword>
<dbReference type="AlphaFoldDB" id="A0ABD5QMR0"/>
<dbReference type="Pfam" id="PF01844">
    <property type="entry name" value="HNH"/>
    <property type="match status" value="1"/>
</dbReference>
<dbReference type="Proteomes" id="UP001596145">
    <property type="component" value="Unassembled WGS sequence"/>
</dbReference>
<feature type="compositionally biased region" description="Acidic residues" evidence="3">
    <location>
        <begin position="329"/>
        <end position="338"/>
    </location>
</feature>
<dbReference type="RefSeq" id="WP_122105599.1">
    <property type="nucleotide sequence ID" value="NZ_JBHSKV010000002.1"/>
</dbReference>
<dbReference type="GeneID" id="300068782"/>
<feature type="region of interest" description="Disordered" evidence="3">
    <location>
        <begin position="267"/>
        <end position="344"/>
    </location>
</feature>
<evidence type="ECO:0000313" key="5">
    <source>
        <dbReference type="EMBL" id="MFC5133558.1"/>
    </source>
</evidence>
<feature type="domain" description="HNH nuclease" evidence="4">
    <location>
        <begin position="51"/>
        <end position="109"/>
    </location>
</feature>
<dbReference type="PANTHER" id="PTHR41286:SF1">
    <property type="entry name" value="HNH NUCLEASE YAJD-RELATED"/>
    <property type="match status" value="1"/>
</dbReference>
<evidence type="ECO:0000256" key="2">
    <source>
        <dbReference type="ARBA" id="ARBA00022801"/>
    </source>
</evidence>
<evidence type="ECO:0000313" key="6">
    <source>
        <dbReference type="Proteomes" id="UP001596145"/>
    </source>
</evidence>
<feature type="compositionally biased region" description="Basic and acidic residues" evidence="3">
    <location>
        <begin position="1"/>
        <end position="11"/>
    </location>
</feature>
<dbReference type="GO" id="GO:0016787">
    <property type="term" value="F:hydrolase activity"/>
    <property type="evidence" value="ECO:0007669"/>
    <property type="project" value="UniProtKB-KW"/>
</dbReference>
<dbReference type="EMBL" id="JBHSKV010000002">
    <property type="protein sequence ID" value="MFC5133558.1"/>
    <property type="molecule type" value="Genomic_DNA"/>
</dbReference>
<reference evidence="5 6" key="1">
    <citation type="journal article" date="2019" name="Int. J. Syst. Evol. Microbiol.">
        <title>The Global Catalogue of Microorganisms (GCM) 10K type strain sequencing project: providing services to taxonomists for standard genome sequencing and annotation.</title>
        <authorList>
            <consortium name="The Broad Institute Genomics Platform"/>
            <consortium name="The Broad Institute Genome Sequencing Center for Infectious Disease"/>
            <person name="Wu L."/>
            <person name="Ma J."/>
        </authorList>
    </citation>
    <scope>NUCLEOTIDE SEQUENCE [LARGE SCALE GENOMIC DNA]</scope>
    <source>
        <strain evidence="5 6">CGMCC 1.16026</strain>
    </source>
</reference>
<feature type="region of interest" description="Disordered" evidence="3">
    <location>
        <begin position="1"/>
        <end position="57"/>
    </location>
</feature>
<keyword evidence="5" id="KW-0255">Endonuclease</keyword>
<dbReference type="GO" id="GO:0004519">
    <property type="term" value="F:endonuclease activity"/>
    <property type="evidence" value="ECO:0007669"/>
    <property type="project" value="UniProtKB-KW"/>
</dbReference>
<sequence>MTRADGHHEFSNESNEQTTTSEPDGAETRTSDSAASHDYEQNRENASVTPETRSDVLARDSHRCQVCGREGPERGGLATLHVHHIERDPVGVAENDLENLTTLCRSCHSWIHQQSTRADAPVTLTEADLSVLLPQDIEILRYLADEGPAQTGKIADSLTAELSPTTVRERLAVLMGLDNQVETRDRQIVDQDVQTGAWGLTGQIEHSARGHIPSDPQALIQRVEDEQVRQALERGCNRQTVMDVLDISRRTTFHKEKRACAYDFPLDAFRRGGRGGQHPGGDTTSETADEADVNSSSSDEQQRLDSVGHGVGDSTPSDPTGLGESVQGDQEDRDESTPDEGNVMVREQLQTAIAALQRINAEL</sequence>
<dbReference type="InterPro" id="IPR002711">
    <property type="entry name" value="HNH"/>
</dbReference>
<evidence type="ECO:0000256" key="1">
    <source>
        <dbReference type="ARBA" id="ARBA00022722"/>
    </source>
</evidence>
<dbReference type="SMART" id="SM00507">
    <property type="entry name" value="HNHc"/>
    <property type="match status" value="1"/>
</dbReference>
<feature type="compositionally biased region" description="Basic and acidic residues" evidence="3">
    <location>
        <begin position="26"/>
        <end position="43"/>
    </location>
</feature>
<gene>
    <name evidence="5" type="ORF">ACFPJA_02285</name>
</gene>